<keyword evidence="6" id="KW-0963">Cytoplasm</keyword>
<feature type="domain" description="S1 motif" evidence="19">
    <location>
        <begin position="40"/>
        <end position="118"/>
    </location>
</feature>
<evidence type="ECO:0000256" key="6">
    <source>
        <dbReference type="ARBA" id="ARBA00022490"/>
    </source>
</evidence>
<dbReference type="SMART" id="SM00316">
    <property type="entry name" value="S1"/>
    <property type="match status" value="1"/>
</dbReference>
<comment type="subcellular location">
    <subcellularLocation>
        <location evidence="2">Cytoplasm</location>
    </subcellularLocation>
</comment>
<evidence type="ECO:0000256" key="18">
    <source>
        <dbReference type="SAM" id="MobiDB-lite"/>
    </source>
</evidence>
<dbReference type="Gene3D" id="3.40.1260.20">
    <property type="entry name" value="Ribonuclease E, catalytic domain"/>
    <property type="match status" value="1"/>
</dbReference>
<evidence type="ECO:0000256" key="8">
    <source>
        <dbReference type="ARBA" id="ARBA00022552"/>
    </source>
</evidence>
<keyword evidence="8" id="KW-0698">rRNA processing</keyword>
<evidence type="ECO:0000256" key="5">
    <source>
        <dbReference type="ARBA" id="ARBA00022475"/>
    </source>
</evidence>
<evidence type="ECO:0000256" key="14">
    <source>
        <dbReference type="ARBA" id="ARBA00022801"/>
    </source>
</evidence>
<gene>
    <name evidence="20" type="ORF">MMH89_02215</name>
</gene>
<evidence type="ECO:0000313" key="21">
    <source>
        <dbReference type="Proteomes" id="UP001055955"/>
    </source>
</evidence>
<dbReference type="InterPro" id="IPR012340">
    <property type="entry name" value="NA-bd_OB-fold"/>
</dbReference>
<dbReference type="PANTHER" id="PTHR30001">
    <property type="entry name" value="RIBONUCLEASE"/>
    <property type="match status" value="1"/>
</dbReference>
<evidence type="ECO:0000256" key="4">
    <source>
        <dbReference type="ARBA" id="ARBA00017719"/>
    </source>
</evidence>
<comment type="cofactor">
    <cofactor evidence="1">
        <name>Mg(2+)</name>
        <dbReference type="ChEBI" id="CHEBI:18420"/>
    </cofactor>
</comment>
<keyword evidence="21" id="KW-1185">Reference proteome</keyword>
<evidence type="ECO:0000256" key="12">
    <source>
        <dbReference type="ARBA" id="ARBA00022730"/>
    </source>
</evidence>
<sequence length="618" mass="70353">MTKLMCINATQENEPRIAVVENQRLISLETQQYDHTRSCGNVILGVISSIQEGIDAVFVDIGSQRHGFLPFKEIMPSCYQAEKTESSTIHDLIQVGQTVLVQVTREEKPNKGSALTTYISLAGAYLVLMPNNQKNNGISKKADAAERLKTKEIVSKLNIPESLSIIVRTEGLNRCKEELAWDLECLLHHWNKVHEAAKTVKTPTLIHEESDALIRSVRDRLRKNIDSIVIDHEPTFIKLKDYLQKTRPEFEERISLYTNAKTVPLFSHYGLQGQIQSLFARKIELKSGGSIVIDYAEAMTVIDVNSARSKGSKNIEDTAFTTNSEALYEIIRQMSLRDIGGIITVDFIDMSNEDNRKKIEDLVAQKIQKDQLKIRFEPISLLTGCMLLSRQRTGPSIVDQHYEECSHCNGLGYTRSIHSVASNILFKIEEICASEASKTLVIHTSDDVGCYLLNEKRGQIETLEKRFNIKAIIIPSTALINEKYSIKRVSESNRSYQQRTVKPQNNTRPKWSKQQQSKPLVPNQLYKEHPNTRSGGVLQRIMDKIMSSNTPEQKEERKSPSANKQGHNNRSNHHKNSDQSERRNKRTRSNAHMRRGNRKRPHGENKNKSQDSPDRMDD</sequence>
<keyword evidence="7" id="KW-0997">Cell inner membrane</keyword>
<keyword evidence="12" id="KW-0699">rRNA-binding</keyword>
<keyword evidence="10" id="KW-0540">Nuclease</keyword>
<keyword evidence="13" id="KW-0255">Endonuclease</keyword>
<dbReference type="InterPro" id="IPR003029">
    <property type="entry name" value="S1_domain"/>
</dbReference>
<keyword evidence="14" id="KW-0378">Hydrolase</keyword>
<keyword evidence="17" id="KW-0472">Membrane</keyword>
<dbReference type="InterPro" id="IPR048583">
    <property type="entry name" value="RNase_E_G_thioredoxin-like"/>
</dbReference>
<feature type="compositionally biased region" description="Polar residues" evidence="18">
    <location>
        <begin position="492"/>
        <end position="518"/>
    </location>
</feature>
<keyword evidence="15" id="KW-0460">Magnesium</keyword>
<feature type="region of interest" description="Disordered" evidence="18">
    <location>
        <begin position="490"/>
        <end position="618"/>
    </location>
</feature>
<dbReference type="EMBL" id="CP092900">
    <property type="protein sequence ID" value="UTC24962.1"/>
    <property type="molecule type" value="Genomic_DNA"/>
</dbReference>
<dbReference type="InterPro" id="IPR019307">
    <property type="entry name" value="RNA-bd_AU-1/RNase_E/G"/>
</dbReference>
<feature type="compositionally biased region" description="Basic residues" evidence="18">
    <location>
        <begin position="583"/>
        <end position="601"/>
    </location>
</feature>
<protein>
    <recommendedName>
        <fullName evidence="4">Ribonuclease G</fullName>
    </recommendedName>
</protein>
<evidence type="ECO:0000256" key="11">
    <source>
        <dbReference type="ARBA" id="ARBA00022723"/>
    </source>
</evidence>
<dbReference type="InterPro" id="IPR004659">
    <property type="entry name" value="RNase_E/G"/>
</dbReference>
<evidence type="ECO:0000256" key="13">
    <source>
        <dbReference type="ARBA" id="ARBA00022759"/>
    </source>
</evidence>
<dbReference type="Pfam" id="PF00575">
    <property type="entry name" value="S1"/>
    <property type="match status" value="1"/>
</dbReference>
<dbReference type="PANTHER" id="PTHR30001:SF1">
    <property type="entry name" value="RIBONUCLEASE E_G-LIKE PROTEIN, CHLOROPLASTIC"/>
    <property type="match status" value="1"/>
</dbReference>
<comment type="similarity">
    <text evidence="3">Belongs to the RNase E/G family. RNase G subfamily.</text>
</comment>
<dbReference type="RefSeq" id="WP_258568751.1">
    <property type="nucleotide sequence ID" value="NZ_CP092900.1"/>
</dbReference>
<keyword evidence="9" id="KW-0819">tRNA processing</keyword>
<feature type="compositionally biased region" description="Basic and acidic residues" evidence="18">
    <location>
        <begin position="602"/>
        <end position="618"/>
    </location>
</feature>
<feature type="compositionally biased region" description="Polar residues" evidence="18">
    <location>
        <begin position="560"/>
        <end position="569"/>
    </location>
</feature>
<evidence type="ECO:0000256" key="3">
    <source>
        <dbReference type="ARBA" id="ARBA00005663"/>
    </source>
</evidence>
<dbReference type="CDD" id="cd04453">
    <property type="entry name" value="S1_RNase_E"/>
    <property type="match status" value="1"/>
</dbReference>
<accession>A0ABY5DM99</accession>
<dbReference type="NCBIfam" id="TIGR00757">
    <property type="entry name" value="RNaseEG"/>
    <property type="match status" value="1"/>
</dbReference>
<evidence type="ECO:0000256" key="16">
    <source>
        <dbReference type="ARBA" id="ARBA00022884"/>
    </source>
</evidence>
<keyword evidence="16" id="KW-0694">RNA-binding</keyword>
<evidence type="ECO:0000313" key="20">
    <source>
        <dbReference type="EMBL" id="UTC24962.1"/>
    </source>
</evidence>
<dbReference type="Pfam" id="PF20833">
    <property type="entry name" value="RNase_E_G_Thio"/>
    <property type="match status" value="1"/>
</dbReference>
<reference evidence="20 21" key="1">
    <citation type="journal article" date="2022" name="Nat. Microbiol.">
        <title>The microbiome of a bacterivorous marine choanoflagellate contains a resource-demanding obligate bacterial associate.</title>
        <authorList>
            <person name="Needham D.M."/>
            <person name="Poirier C."/>
            <person name="Bachy C."/>
            <person name="George E.E."/>
            <person name="Wilken S."/>
            <person name="Yung C.C.M."/>
            <person name="Limardo A.J."/>
            <person name="Morando M."/>
            <person name="Sudek L."/>
            <person name="Malmstrom R.R."/>
            <person name="Keeling P.J."/>
            <person name="Santoro A.E."/>
            <person name="Worden A.Z."/>
        </authorList>
    </citation>
    <scope>NUCLEOTIDE SEQUENCE [LARGE SCALE GENOMIC DNA]</scope>
    <source>
        <strain evidence="20 21">Comchoano-1</strain>
    </source>
</reference>
<proteinExistence type="inferred from homology"/>
<dbReference type="PROSITE" id="PS50126">
    <property type="entry name" value="S1"/>
    <property type="match status" value="1"/>
</dbReference>
<dbReference type="Proteomes" id="UP001055955">
    <property type="component" value="Chromosome"/>
</dbReference>
<evidence type="ECO:0000256" key="2">
    <source>
        <dbReference type="ARBA" id="ARBA00004496"/>
    </source>
</evidence>
<evidence type="ECO:0000256" key="1">
    <source>
        <dbReference type="ARBA" id="ARBA00001946"/>
    </source>
</evidence>
<keyword evidence="5" id="KW-1003">Cell membrane</keyword>
<evidence type="ECO:0000259" key="19">
    <source>
        <dbReference type="PROSITE" id="PS50126"/>
    </source>
</evidence>
<evidence type="ECO:0000256" key="10">
    <source>
        <dbReference type="ARBA" id="ARBA00022722"/>
    </source>
</evidence>
<dbReference type="Gene3D" id="2.40.50.140">
    <property type="entry name" value="Nucleic acid-binding proteins"/>
    <property type="match status" value="1"/>
</dbReference>
<keyword evidence="11" id="KW-0479">Metal-binding</keyword>
<evidence type="ECO:0000256" key="9">
    <source>
        <dbReference type="ARBA" id="ARBA00022694"/>
    </source>
</evidence>
<dbReference type="Pfam" id="PF10150">
    <property type="entry name" value="RNase_E_G"/>
    <property type="match status" value="1"/>
</dbReference>
<evidence type="ECO:0000256" key="7">
    <source>
        <dbReference type="ARBA" id="ARBA00022519"/>
    </source>
</evidence>
<name>A0ABY5DM99_9GAMM</name>
<dbReference type="SUPFAM" id="SSF50249">
    <property type="entry name" value="Nucleic acid-binding proteins"/>
    <property type="match status" value="1"/>
</dbReference>
<evidence type="ECO:0000256" key="15">
    <source>
        <dbReference type="ARBA" id="ARBA00022842"/>
    </source>
</evidence>
<evidence type="ECO:0000256" key="17">
    <source>
        <dbReference type="ARBA" id="ARBA00023136"/>
    </source>
</evidence>
<organism evidence="20 21">
    <name type="scientific">Candidatus Comchoanobacter bicostacola</name>
    <dbReference type="NCBI Taxonomy" id="2919598"/>
    <lineage>
        <taxon>Bacteria</taxon>
        <taxon>Pseudomonadati</taxon>
        <taxon>Pseudomonadota</taxon>
        <taxon>Gammaproteobacteria</taxon>
        <taxon>Candidatus Comchoanobacterales</taxon>
        <taxon>Candidatus Comchoanobacteraceae</taxon>
        <taxon>Candidatus Comchoanobacter</taxon>
    </lineage>
</organism>